<evidence type="ECO:0000313" key="2">
    <source>
        <dbReference type="Proteomes" id="UP001176961"/>
    </source>
</evidence>
<comment type="caution">
    <text evidence="1">The sequence shown here is derived from an EMBL/GenBank/DDBJ whole genome shotgun (WGS) entry which is preliminary data.</text>
</comment>
<reference evidence="1" key="1">
    <citation type="submission" date="2023-07" db="EMBL/GenBank/DDBJ databases">
        <authorList>
            <consortium name="CYATHOMIX"/>
        </authorList>
    </citation>
    <scope>NUCLEOTIDE SEQUENCE</scope>
    <source>
        <strain evidence="1">N/A</strain>
    </source>
</reference>
<dbReference type="AlphaFoldDB" id="A0AA36M2I4"/>
<sequence>MTFFISNSHTGYATFIGVLKFQHAQESAGKQHPVNIPVDQLISVNQVIHVNKSIPDQLIPVNQHIPIHQYNLANQPILVNQAYLNQQSIYGSRLQSEAAPLIAVRFSAFLNKVTYPKNNFQNNIEPALTNRRPVQGSVPRISARQLLAFVEFR</sequence>
<dbReference type="Proteomes" id="UP001176961">
    <property type="component" value="Unassembled WGS sequence"/>
</dbReference>
<gene>
    <name evidence="1" type="ORF">CYNAS_LOCUS7010</name>
</gene>
<proteinExistence type="predicted"/>
<protein>
    <submittedName>
        <fullName evidence="1">Uncharacterized protein</fullName>
    </submittedName>
</protein>
<organism evidence="1 2">
    <name type="scientific">Cylicocyclus nassatus</name>
    <name type="common">Nematode worm</name>
    <dbReference type="NCBI Taxonomy" id="53992"/>
    <lineage>
        <taxon>Eukaryota</taxon>
        <taxon>Metazoa</taxon>
        <taxon>Ecdysozoa</taxon>
        <taxon>Nematoda</taxon>
        <taxon>Chromadorea</taxon>
        <taxon>Rhabditida</taxon>
        <taxon>Rhabditina</taxon>
        <taxon>Rhabditomorpha</taxon>
        <taxon>Strongyloidea</taxon>
        <taxon>Strongylidae</taxon>
        <taxon>Cylicocyclus</taxon>
    </lineage>
</organism>
<name>A0AA36M2I4_CYLNA</name>
<dbReference type="EMBL" id="CATQJL010000112">
    <property type="protein sequence ID" value="CAJ0595027.1"/>
    <property type="molecule type" value="Genomic_DNA"/>
</dbReference>
<keyword evidence="2" id="KW-1185">Reference proteome</keyword>
<evidence type="ECO:0000313" key="1">
    <source>
        <dbReference type="EMBL" id="CAJ0595027.1"/>
    </source>
</evidence>
<accession>A0AA36M2I4</accession>